<evidence type="ECO:0000313" key="1">
    <source>
        <dbReference type="EMBL" id="AAX30687.1"/>
    </source>
</evidence>
<reference evidence="1" key="1">
    <citation type="submission" date="2005-01" db="EMBL/GenBank/DDBJ databases">
        <authorList>
            <person name="Han Z."/>
        </authorList>
    </citation>
    <scope>NUCLEOTIDE SEQUENCE</scope>
</reference>
<dbReference type="EMBL" id="AY915466">
    <property type="protein sequence ID" value="AAX30687.1"/>
    <property type="molecule type" value="mRNA"/>
</dbReference>
<accession>Q5BRZ8</accession>
<organism evidence="1">
    <name type="scientific">Schistosoma japonicum</name>
    <name type="common">Blood fluke</name>
    <dbReference type="NCBI Taxonomy" id="6182"/>
    <lineage>
        <taxon>Eukaryota</taxon>
        <taxon>Metazoa</taxon>
        <taxon>Spiralia</taxon>
        <taxon>Lophotrochozoa</taxon>
        <taxon>Platyhelminthes</taxon>
        <taxon>Trematoda</taxon>
        <taxon>Digenea</taxon>
        <taxon>Strigeidida</taxon>
        <taxon>Schistosomatoidea</taxon>
        <taxon>Schistosomatidae</taxon>
        <taxon>Schistosoma</taxon>
    </lineage>
</organism>
<protein>
    <submittedName>
        <fullName evidence="1">SJCHGC06926 protein</fullName>
    </submittedName>
</protein>
<name>Q5BRZ8_SCHJA</name>
<proteinExistence type="evidence at transcript level"/>
<reference evidence="1" key="2">
    <citation type="journal article" date="2006" name="PLoS Pathog.">
        <title>New perspectives on host-parasite interplay by comparative transcriptomic and proteomic analyses of Schistosoma japonicum.</title>
        <authorList>
            <person name="Liu F."/>
            <person name="Lu J."/>
            <person name="Hu W."/>
            <person name="Wang S.Y."/>
            <person name="Cui S.J."/>
            <person name="Chi M."/>
            <person name="Yan Q."/>
            <person name="Wang X.R."/>
            <person name="Song H.D."/>
            <person name="Xu X.N."/>
            <person name="Wang J.J."/>
            <person name="Zhang X.L."/>
            <person name="Zhang X."/>
            <person name="Wang Z.Q."/>
            <person name="Xue C.L."/>
            <person name="Brindley P.J."/>
            <person name="McManus D.P."/>
            <person name="Yang P.Y."/>
            <person name="Feng Z."/>
            <person name="Chen Z."/>
            <person name="Han Z.G."/>
        </authorList>
    </citation>
    <scope>NUCLEOTIDE SEQUENCE</scope>
</reference>
<dbReference type="AlphaFoldDB" id="Q5BRZ8"/>
<sequence>MYFTAKVILVMYSDGRLVIIYEDIPTGIDSEYLISEMKCKFDLYIEIKSIFFTL</sequence>